<feature type="compositionally biased region" description="Low complexity" evidence="1">
    <location>
        <begin position="413"/>
        <end position="429"/>
    </location>
</feature>
<gene>
    <name evidence="2" type="ORF">PCL_10950</name>
</gene>
<comment type="caution">
    <text evidence="2">The sequence shown here is derived from an EMBL/GenBank/DDBJ whole genome shotgun (WGS) entry which is preliminary data.</text>
</comment>
<proteinExistence type="predicted"/>
<feature type="compositionally biased region" description="Polar residues" evidence="1">
    <location>
        <begin position="174"/>
        <end position="189"/>
    </location>
</feature>
<feature type="region of interest" description="Disordered" evidence="1">
    <location>
        <begin position="170"/>
        <end position="241"/>
    </location>
</feature>
<protein>
    <submittedName>
        <fullName evidence="2">Uncharacterized protein</fullName>
    </submittedName>
</protein>
<sequence>MEPSHLPHGPGNTTASTVFTNADLVPARHAGPPRLGGSGAELAPRPVNPCPTPRRQASGRPRQPQNAMMGGGFAWRAGRRTAAGAVFAETLSLSKDPAGGSSRAMVADYKMERRTWAGSALEAGRWRRRWAWLRSLLRRLTRDTARPRFTRTRGDAPGWHRDGIRNVSLPASLEGQQNSRQQPSWSPSSGPRDDTRLAPAARPVGLSTARVGQPRGAACDGGPSRLDAAAVQSPWDSRRRKGALTNVKTRCDELCCVETANPPWNTQRNTTTRDGGIRTMAGSRRKVKIEIAQCSPMGEADGTPDIHLGCDILAWRRERDAHGHHTIPHPLTLETLTLSHSRLSYMLHTSTASILDAISSRGAVNATRTGIIQSLTLSHSRLTLSHSRPSYMLHTSTPAAQNPRMAFARATTSRSPGSAPSLAASRSSPNACLPAPSVHPRSAASDGRPTCRLSPSPPGKSGPGVPARNAARCRAAYSALMSVTGHTGM</sequence>
<evidence type="ECO:0000313" key="2">
    <source>
        <dbReference type="EMBL" id="PWI72327.1"/>
    </source>
</evidence>
<dbReference type="AlphaFoldDB" id="A0A2U3ECT3"/>
<dbReference type="EMBL" id="LCWV01000006">
    <property type="protein sequence ID" value="PWI72327.1"/>
    <property type="molecule type" value="Genomic_DNA"/>
</dbReference>
<reference evidence="2 3" key="1">
    <citation type="journal article" date="2016" name="Front. Microbiol.">
        <title>Genome and transcriptome sequences reveal the specific parasitism of the nematophagous Purpureocillium lilacinum 36-1.</title>
        <authorList>
            <person name="Xie J."/>
            <person name="Li S."/>
            <person name="Mo C."/>
            <person name="Xiao X."/>
            <person name="Peng D."/>
            <person name="Wang G."/>
            <person name="Xiao Y."/>
        </authorList>
    </citation>
    <scope>NUCLEOTIDE SEQUENCE [LARGE SCALE GENOMIC DNA]</scope>
    <source>
        <strain evidence="2 3">36-1</strain>
    </source>
</reference>
<feature type="region of interest" description="Disordered" evidence="1">
    <location>
        <begin position="408"/>
        <end position="467"/>
    </location>
</feature>
<evidence type="ECO:0000313" key="3">
    <source>
        <dbReference type="Proteomes" id="UP000245956"/>
    </source>
</evidence>
<accession>A0A2U3ECT3</accession>
<evidence type="ECO:0000256" key="1">
    <source>
        <dbReference type="SAM" id="MobiDB-lite"/>
    </source>
</evidence>
<dbReference type="Proteomes" id="UP000245956">
    <property type="component" value="Unassembled WGS sequence"/>
</dbReference>
<feature type="region of interest" description="Disordered" evidence="1">
    <location>
        <begin position="27"/>
        <end position="68"/>
    </location>
</feature>
<organism evidence="2 3">
    <name type="scientific">Purpureocillium lilacinum</name>
    <name type="common">Paecilomyces lilacinus</name>
    <dbReference type="NCBI Taxonomy" id="33203"/>
    <lineage>
        <taxon>Eukaryota</taxon>
        <taxon>Fungi</taxon>
        <taxon>Dikarya</taxon>
        <taxon>Ascomycota</taxon>
        <taxon>Pezizomycotina</taxon>
        <taxon>Sordariomycetes</taxon>
        <taxon>Hypocreomycetidae</taxon>
        <taxon>Hypocreales</taxon>
        <taxon>Ophiocordycipitaceae</taxon>
        <taxon>Purpureocillium</taxon>
    </lineage>
</organism>
<name>A0A2U3ECT3_PURLI</name>